<dbReference type="PANTHER" id="PTHR38774">
    <property type="entry name" value="CYTOPLASMIC PROTEIN-RELATED"/>
    <property type="match status" value="1"/>
</dbReference>
<gene>
    <name evidence="1" type="ORF">DXX93_16180</name>
</gene>
<comment type="caution">
    <text evidence="1">The sequence shown here is derived from an EMBL/GenBank/DDBJ whole genome shotgun (WGS) entry which is preliminary data.</text>
</comment>
<protein>
    <submittedName>
        <fullName evidence="1">DUF1249 domain-containing protein</fullName>
    </submittedName>
</protein>
<dbReference type="Proteomes" id="UP000256478">
    <property type="component" value="Unassembled WGS sequence"/>
</dbReference>
<reference evidence="1 2" key="1">
    <citation type="submission" date="2018-08" db="EMBL/GenBank/DDBJ databases">
        <title>Thalassotalea euphylliae genome.</title>
        <authorList>
            <person name="Summers S."/>
            <person name="Rice S.A."/>
            <person name="Freckelton M.L."/>
            <person name="Nedved B.T."/>
            <person name="Hadfield M.G."/>
        </authorList>
    </citation>
    <scope>NUCLEOTIDE SEQUENCE [LARGE SCALE GENOMIC DNA]</scope>
    <source>
        <strain evidence="1 2">H1</strain>
    </source>
</reference>
<dbReference type="OrthoDB" id="9793663at2"/>
<dbReference type="Pfam" id="PF06853">
    <property type="entry name" value="DUF1249"/>
    <property type="match status" value="1"/>
</dbReference>
<proteinExistence type="predicted"/>
<name>A0A3E0TUA5_9GAMM</name>
<organism evidence="1 2">
    <name type="scientific">Thalassotalea euphylliae</name>
    <dbReference type="NCBI Taxonomy" id="1655234"/>
    <lineage>
        <taxon>Bacteria</taxon>
        <taxon>Pseudomonadati</taxon>
        <taxon>Pseudomonadota</taxon>
        <taxon>Gammaproteobacteria</taxon>
        <taxon>Alteromonadales</taxon>
        <taxon>Colwelliaceae</taxon>
        <taxon>Thalassotalea</taxon>
    </lineage>
</organism>
<dbReference type="PANTHER" id="PTHR38774:SF1">
    <property type="entry name" value="CYTOPLASMIC PROTEIN"/>
    <property type="match status" value="1"/>
</dbReference>
<dbReference type="RefSeq" id="WP_116009011.1">
    <property type="nucleotide sequence ID" value="NZ_QUOU01000001.1"/>
</dbReference>
<dbReference type="EMBL" id="QUOU01000001">
    <property type="protein sequence ID" value="REL27947.1"/>
    <property type="molecule type" value="Genomic_DNA"/>
</dbReference>
<dbReference type="AlphaFoldDB" id="A0A3E0TUA5"/>
<dbReference type="InterPro" id="IPR009659">
    <property type="entry name" value="DUF1249"/>
</dbReference>
<sequence>MALTNTSPKPAYRPSLPSLMELCAVNYMLALKLLANKEEVGEVREFFIADKLHYAITVKEVTKYTSLITVEQVQQFDFAGLDNLLAPKMMIRLYHDAQAAEVISSQAIRNIKPKYHYPNDLMLLPDEKLQVNAFLKEWLQVCLMHGQVAITESKPQSRKA</sequence>
<evidence type="ECO:0000313" key="2">
    <source>
        <dbReference type="Proteomes" id="UP000256478"/>
    </source>
</evidence>
<accession>A0A3E0TUA5</accession>
<evidence type="ECO:0000313" key="1">
    <source>
        <dbReference type="EMBL" id="REL27947.1"/>
    </source>
</evidence>